<organism evidence="1 2">
    <name type="scientific">Branchiostoma lanceolatum</name>
    <name type="common">Common lancelet</name>
    <name type="synonym">Amphioxus lanceolatum</name>
    <dbReference type="NCBI Taxonomy" id="7740"/>
    <lineage>
        <taxon>Eukaryota</taxon>
        <taxon>Metazoa</taxon>
        <taxon>Chordata</taxon>
        <taxon>Cephalochordata</taxon>
        <taxon>Leptocardii</taxon>
        <taxon>Amphioxiformes</taxon>
        <taxon>Branchiostomatidae</taxon>
        <taxon>Branchiostoma</taxon>
    </lineage>
</organism>
<dbReference type="Proteomes" id="UP000838412">
    <property type="component" value="Chromosome 11"/>
</dbReference>
<dbReference type="OrthoDB" id="2434995at2759"/>
<dbReference type="InterPro" id="IPR052787">
    <property type="entry name" value="MAVS"/>
</dbReference>
<name>A0A8J9VLM5_BRALA</name>
<dbReference type="PANTHER" id="PTHR21446:SF12">
    <property type="entry name" value="POTASSIUM CHANNEL TETRAMERIZATION DOMAIN CONTAINING 1"/>
    <property type="match status" value="1"/>
</dbReference>
<proteinExistence type="predicted"/>
<protein>
    <submittedName>
        <fullName evidence="1">Hypp5977 protein</fullName>
    </submittedName>
</protein>
<dbReference type="AlphaFoldDB" id="A0A8J9VLM5"/>
<reference evidence="1" key="1">
    <citation type="submission" date="2022-01" db="EMBL/GenBank/DDBJ databases">
        <authorList>
            <person name="Braso-Vives M."/>
        </authorList>
    </citation>
    <scope>NUCLEOTIDE SEQUENCE</scope>
</reference>
<sequence length="81" mass="9783">MFETKTLSVDDPLSLQRQVYFYIAFYLCRRGRENLKNFKASDFVANTDGGRKYYCLRYTRRIILVTFTVMLSQYRDSRFPQ</sequence>
<evidence type="ECO:0000313" key="1">
    <source>
        <dbReference type="EMBL" id="CAH1240315.1"/>
    </source>
</evidence>
<keyword evidence="2" id="KW-1185">Reference proteome</keyword>
<dbReference type="PANTHER" id="PTHR21446">
    <property type="entry name" value="DUF3504 DOMAIN-CONTAINING PROTEIN"/>
    <property type="match status" value="1"/>
</dbReference>
<dbReference type="EMBL" id="OV696696">
    <property type="protein sequence ID" value="CAH1240315.1"/>
    <property type="molecule type" value="Genomic_DNA"/>
</dbReference>
<gene>
    <name evidence="1" type="primary">Hypp5977</name>
    <name evidence="1" type="ORF">BLAG_LOCUS4307</name>
</gene>
<evidence type="ECO:0000313" key="2">
    <source>
        <dbReference type="Proteomes" id="UP000838412"/>
    </source>
</evidence>
<accession>A0A8J9VLM5</accession>